<keyword evidence="2" id="KW-1133">Transmembrane helix</keyword>
<evidence type="ECO:0000313" key="3">
    <source>
        <dbReference type="EMBL" id="AHF25449.1"/>
    </source>
</evidence>
<feature type="region of interest" description="Disordered" evidence="1">
    <location>
        <begin position="35"/>
        <end position="57"/>
    </location>
</feature>
<evidence type="ECO:0000256" key="1">
    <source>
        <dbReference type="SAM" id="MobiDB-lite"/>
    </source>
</evidence>
<reference evidence="3" key="1">
    <citation type="journal article" date="2013" name="PLoS ONE">
        <title>Metagenomic insights into the carbohydrate-active enzymes carried by the microorganisms adhering to solid digesta in the rumen of cows.</title>
        <authorList>
            <person name="Wang L."/>
            <person name="Hatem A."/>
            <person name="Catalyurek U.V."/>
            <person name="Morrison M."/>
            <person name="Yu Z."/>
        </authorList>
    </citation>
    <scope>NUCLEOTIDE SEQUENCE</scope>
</reference>
<protein>
    <recommendedName>
        <fullName evidence="4">FeoB-associated Cys-rich membrane protein</fullName>
    </recommendedName>
</protein>
<keyword evidence="2" id="KW-0472">Membrane</keyword>
<evidence type="ECO:0008006" key="4">
    <source>
        <dbReference type="Google" id="ProtNLM"/>
    </source>
</evidence>
<dbReference type="AlphaFoldDB" id="W0FPN9"/>
<feature type="compositionally biased region" description="Low complexity" evidence="1">
    <location>
        <begin position="37"/>
        <end position="47"/>
    </location>
</feature>
<proteinExistence type="predicted"/>
<feature type="transmembrane region" description="Helical" evidence="2">
    <location>
        <begin position="12"/>
        <end position="29"/>
    </location>
</feature>
<keyword evidence="2" id="KW-0812">Transmembrane</keyword>
<sequence length="57" mass="5808">MLQGIADNAGTIIISLALLGLVIGIIIRLRKDKKQGKSSCGGSCGHCPMAGTCHKAS</sequence>
<name>W0FPN9_9BACT</name>
<dbReference type="Pfam" id="PF12669">
    <property type="entry name" value="FeoB_associated"/>
    <property type="match status" value="1"/>
</dbReference>
<accession>W0FPN9</accession>
<dbReference type="EMBL" id="KC246837">
    <property type="protein sequence ID" value="AHF25449.1"/>
    <property type="molecule type" value="Genomic_DNA"/>
</dbReference>
<evidence type="ECO:0000256" key="2">
    <source>
        <dbReference type="SAM" id="Phobius"/>
    </source>
</evidence>
<organism evidence="3">
    <name type="scientific">uncultured bacterium Contig1586</name>
    <dbReference type="NCBI Taxonomy" id="1393462"/>
    <lineage>
        <taxon>Bacteria</taxon>
        <taxon>environmental samples</taxon>
    </lineage>
</organism>